<dbReference type="PRINTS" id="PR00081">
    <property type="entry name" value="GDHRDH"/>
</dbReference>
<evidence type="ECO:0000256" key="2">
    <source>
        <dbReference type="ARBA" id="ARBA00023002"/>
    </source>
</evidence>
<dbReference type="PANTHER" id="PTHR43296">
    <property type="entry name" value="PEROXISOMAL 2,4-DIENOYL-COA REDUCTASE"/>
    <property type="match status" value="1"/>
</dbReference>
<comment type="caution">
    <text evidence="3">The sequence shown here is derived from an EMBL/GenBank/DDBJ whole genome shotgun (WGS) entry which is preliminary data.</text>
</comment>
<keyword evidence="4" id="KW-1185">Reference proteome</keyword>
<dbReference type="InterPro" id="IPR002347">
    <property type="entry name" value="SDR_fam"/>
</dbReference>
<dbReference type="CDD" id="cd05369">
    <property type="entry name" value="TER_DECR_SDR_a"/>
    <property type="match status" value="1"/>
</dbReference>
<dbReference type="InterPro" id="IPR045017">
    <property type="entry name" value="DECR2-like"/>
</dbReference>
<dbReference type="AlphaFoldDB" id="A0A317E1J0"/>
<evidence type="ECO:0000256" key="1">
    <source>
        <dbReference type="ARBA" id="ARBA00022857"/>
    </source>
</evidence>
<evidence type="ECO:0000313" key="3">
    <source>
        <dbReference type="EMBL" id="PWR20928.1"/>
    </source>
</evidence>
<dbReference type="Proteomes" id="UP000246077">
    <property type="component" value="Unassembled WGS sequence"/>
</dbReference>
<dbReference type="GO" id="GO:0009062">
    <property type="term" value="P:fatty acid catabolic process"/>
    <property type="evidence" value="ECO:0007669"/>
    <property type="project" value="InterPro"/>
</dbReference>
<dbReference type="GO" id="GO:0008670">
    <property type="term" value="F:2,4-dienoyl-CoA reductase (NADPH) activity"/>
    <property type="evidence" value="ECO:0007669"/>
    <property type="project" value="InterPro"/>
</dbReference>
<dbReference type="InterPro" id="IPR036291">
    <property type="entry name" value="NAD(P)-bd_dom_sf"/>
</dbReference>
<dbReference type="OrthoDB" id="9797020at2"/>
<organism evidence="3 4">
    <name type="scientific">Zavarzinia compransoris</name>
    <dbReference type="NCBI Taxonomy" id="1264899"/>
    <lineage>
        <taxon>Bacteria</taxon>
        <taxon>Pseudomonadati</taxon>
        <taxon>Pseudomonadota</taxon>
        <taxon>Alphaproteobacteria</taxon>
        <taxon>Rhodospirillales</taxon>
        <taxon>Zavarziniaceae</taxon>
        <taxon>Zavarzinia</taxon>
    </lineage>
</organism>
<sequence length="306" mass="32223">MTKSESGGIGQPFRDDALAGKRILVTGGGSGLGAQIARGFARHGATVHICGRREAVLAETAAAIAAEGAPGRVLPVVCDLRNPEMIDAMLDRIWAEGPLTGLVNNAAANFVAPTKSLSPRGYEAVRSTVMDGSFFVTLALGKRWIAAGLPGSVISNLVTWVWTGSAFVVPAAMAKTAIHAMTMSLAVEWGPYGIRLNAVAPGPFPTEGAWEKLNPIPETSAGATQSDQVPLRRFGRMPELQNLMIFLMSDGCDYLTGQTIAVDGGHHLAAPSTFAGLGSLTDMQWSAARERIRAASERDKQQRTVG</sequence>
<dbReference type="Gene3D" id="3.40.50.720">
    <property type="entry name" value="NAD(P)-binding Rossmann-like Domain"/>
    <property type="match status" value="1"/>
</dbReference>
<dbReference type="PANTHER" id="PTHR43296:SF2">
    <property type="entry name" value="PEROXISOMAL 2,4-DIENOYL-COA REDUCTASE [(3E)-ENOYL-COA-PRODUCING]"/>
    <property type="match status" value="1"/>
</dbReference>
<name>A0A317E1J0_9PROT</name>
<accession>A0A317E1J0</accession>
<gene>
    <name evidence="3" type="ORF">DKG75_13135</name>
</gene>
<dbReference type="SUPFAM" id="SSF51735">
    <property type="entry name" value="NAD(P)-binding Rossmann-fold domains"/>
    <property type="match status" value="1"/>
</dbReference>
<proteinExistence type="predicted"/>
<keyword evidence="1" id="KW-0521">NADP</keyword>
<evidence type="ECO:0000313" key="4">
    <source>
        <dbReference type="Proteomes" id="UP000246077"/>
    </source>
</evidence>
<dbReference type="RefSeq" id="WP_109921572.1">
    <property type="nucleotide sequence ID" value="NZ_QGLF01000003.1"/>
</dbReference>
<dbReference type="Pfam" id="PF13561">
    <property type="entry name" value="adh_short_C2"/>
    <property type="match status" value="1"/>
</dbReference>
<reference evidence="4" key="1">
    <citation type="submission" date="2018-05" db="EMBL/GenBank/DDBJ databases">
        <title>Zavarzinia sp. HR-AS.</title>
        <authorList>
            <person name="Lee Y."/>
            <person name="Jeon C.O."/>
        </authorList>
    </citation>
    <scope>NUCLEOTIDE SEQUENCE [LARGE SCALE GENOMIC DNA]</scope>
    <source>
        <strain evidence="4">DSM 1231</strain>
    </source>
</reference>
<dbReference type="EMBL" id="QGLF01000003">
    <property type="protein sequence ID" value="PWR20928.1"/>
    <property type="molecule type" value="Genomic_DNA"/>
</dbReference>
<protein>
    <submittedName>
        <fullName evidence="3">Oxidoreductase</fullName>
    </submittedName>
</protein>
<keyword evidence="2" id="KW-0560">Oxidoreductase</keyword>